<dbReference type="Pfam" id="PF25508">
    <property type="entry name" value="TRPM2"/>
    <property type="match status" value="1"/>
</dbReference>
<keyword evidence="3 9" id="KW-0812">Transmembrane</keyword>
<feature type="transmembrane region" description="Helical" evidence="9">
    <location>
        <begin position="1262"/>
        <end position="1284"/>
    </location>
</feature>
<feature type="region of interest" description="Disordered" evidence="8">
    <location>
        <begin position="107"/>
        <end position="206"/>
    </location>
</feature>
<keyword evidence="4 9" id="KW-1133">Transmembrane helix</keyword>
<evidence type="ECO:0000256" key="5">
    <source>
        <dbReference type="ARBA" id="ARBA00023065"/>
    </source>
</evidence>
<evidence type="ECO:0000259" key="13">
    <source>
        <dbReference type="Pfam" id="PF25508"/>
    </source>
</evidence>
<feature type="transmembrane region" description="Helical" evidence="9">
    <location>
        <begin position="1181"/>
        <end position="1201"/>
    </location>
</feature>
<keyword evidence="7" id="KW-0407">Ion channel</keyword>
<evidence type="ECO:0000256" key="1">
    <source>
        <dbReference type="ARBA" id="ARBA00004141"/>
    </source>
</evidence>
<keyword evidence="15" id="KW-1185">Reference proteome</keyword>
<evidence type="ECO:0000313" key="15">
    <source>
        <dbReference type="Proteomes" id="UP000736164"/>
    </source>
</evidence>
<dbReference type="Proteomes" id="UP000736164">
    <property type="component" value="Unassembled WGS sequence"/>
</dbReference>
<feature type="non-terminal residue" evidence="14">
    <location>
        <position position="1"/>
    </location>
</feature>
<dbReference type="PANTHER" id="PTHR13800:SF2">
    <property type="entry name" value="TRANSIENT RECEPTOR POTENTIAL CATION CHANNEL SUBFAMILY M MEMBER 2"/>
    <property type="match status" value="1"/>
</dbReference>
<evidence type="ECO:0000256" key="2">
    <source>
        <dbReference type="ARBA" id="ARBA00022448"/>
    </source>
</evidence>
<evidence type="ECO:0000256" key="9">
    <source>
        <dbReference type="SAM" id="Phobius"/>
    </source>
</evidence>
<feature type="transmembrane region" description="Helical" evidence="9">
    <location>
        <begin position="1361"/>
        <end position="1382"/>
    </location>
</feature>
<dbReference type="InterPro" id="IPR056772">
    <property type="entry name" value="RecA-like_ORC2"/>
</dbReference>
<dbReference type="GO" id="GO:0005886">
    <property type="term" value="C:plasma membrane"/>
    <property type="evidence" value="ECO:0007669"/>
    <property type="project" value="TreeGrafter"/>
</dbReference>
<evidence type="ECO:0000256" key="8">
    <source>
        <dbReference type="SAM" id="MobiDB-lite"/>
    </source>
</evidence>
<feature type="transmembrane region" description="Helical" evidence="9">
    <location>
        <begin position="1488"/>
        <end position="1510"/>
    </location>
</feature>
<feature type="compositionally biased region" description="Polar residues" evidence="8">
    <location>
        <begin position="145"/>
        <end position="161"/>
    </location>
</feature>
<reference evidence="14" key="1">
    <citation type="journal article" date="2021" name="Cell">
        <title>Tracing the genetic footprints of vertebrate landing in non-teleost ray-finned fishes.</title>
        <authorList>
            <person name="Bi X."/>
            <person name="Wang K."/>
            <person name="Yang L."/>
            <person name="Pan H."/>
            <person name="Jiang H."/>
            <person name="Wei Q."/>
            <person name="Fang M."/>
            <person name="Yu H."/>
            <person name="Zhu C."/>
            <person name="Cai Y."/>
            <person name="He Y."/>
            <person name="Gan X."/>
            <person name="Zeng H."/>
            <person name="Yu D."/>
            <person name="Zhu Y."/>
            <person name="Jiang H."/>
            <person name="Qiu Q."/>
            <person name="Yang H."/>
            <person name="Zhang Y.E."/>
            <person name="Wang W."/>
            <person name="Zhu M."/>
            <person name="He S."/>
            <person name="Zhang G."/>
        </authorList>
    </citation>
    <scope>NUCLEOTIDE SEQUENCE</scope>
    <source>
        <strain evidence="14">Allg_001</strain>
    </source>
</reference>
<dbReference type="EMBL" id="JAAWVO010066843">
    <property type="protein sequence ID" value="MBN3323689.1"/>
    <property type="molecule type" value="Genomic_DNA"/>
</dbReference>
<dbReference type="Pfam" id="PF04084">
    <property type="entry name" value="RecA-like_ORC2"/>
    <property type="match status" value="1"/>
</dbReference>
<evidence type="ECO:0000256" key="7">
    <source>
        <dbReference type="ARBA" id="ARBA00023303"/>
    </source>
</evidence>
<feature type="transmembrane region" description="Helical" evidence="9">
    <location>
        <begin position="1402"/>
        <end position="1423"/>
    </location>
</feature>
<gene>
    <name evidence="14" type="primary">Trpm2</name>
    <name evidence="14" type="ORF">GTO95_0017778</name>
</gene>
<feature type="compositionally biased region" description="Basic and acidic residues" evidence="8">
    <location>
        <begin position="193"/>
        <end position="206"/>
    </location>
</feature>
<accession>A0A8J7THG2</accession>
<comment type="caution">
    <text evidence="14">The sequence shown here is derived from an EMBL/GenBank/DDBJ whole genome shotgun (WGS) entry which is preliminary data.</text>
</comment>
<dbReference type="InterPro" id="IPR050927">
    <property type="entry name" value="TRPM"/>
</dbReference>
<sequence>MSPNKRSKEANLMEVRFVGDEDVLDHIVDKQEGFKAPRHAAQKLVTLRGEKGKQVEEETEEDVFNQQDYVEVLGTGAEDEVGNGSSGTGGADVFTFQACKRSNQMAQMASELARTPGKSVKFTTPDSPEEGISPSRTNTKHENQNKTPSKGKNVQFISTTPHRLRKRLSAPNLKSDSDSEYSPSNSEEDDEEGREKSDNVDMEPKTPRKALAAALHKTPAKKNKKGPEPNLVEEYFEAHSSSKVLTSDRTLQKLQTPKLDQETLCRLLEGKTFNFSAEINQLNMEHEKHFTKWMLQLQLGFSIVLYGLGSKKALLEKFRTCMLMNSVHLVINGFFPSITLKSILNSITEDVLGYQGSFRTPLAQTDFIVKALKEGKEEVDFHLYLIIHNIDGLMLRGEKTQQTLAQLAAIPNLHLIASIDHINAPLIWDQSKMSLFNWLWYETPTYLPYVEETSYENSLLVQQSGAIALSSLTHVMRSLTPNARGIFRLLAEFQLENKDNPSYTGLSFQDFYQRCREAFLVNSDITLRTQLTEFKDHKLIRTKKYVRVSSDSSTETLYQLMTEYWGLSPPNLLISITGGAKNFYMKSRLKVMFRRGLIKVAHTTGAWIVTGGTHAGVMKHVGKAVRDYSMSTSSKDGQIVAIGIATWGTVHNRQNLIDPEGKFSGYYPLDETSQGRLSCLDINHSHFILVDDGTHGKYGVEIALRSKLEKLISEQPLGNRDGSVTIPAVCVVLEGGPGTLNTIYNAVINGTPCVILGGSGRIADVIAQLANLPVSQVTVSLIKKQLKRFFSKEYDTFSELKIIEWTKKIQDIIRMQQLLTVFRIDEEGRSDVDVAILKALLKGSLRRRAIPIPGISQSDLLILCSASKASDSLGHGNWERQLELAVAWNRVDIAESEIFTEDRQWKSSDLHQATLSALIGNRTDFVMLLLENGVSLKEFLTEDILLELYNNLLPGSLILRKIAKRLKEEKGKKGLDLKGKQRITLSHVSEELRLLLGSYTQPLYPLPAPRRRFEIPNHDIRIMFDSKAQTELQDIASTAEGKTLKTLEDPARDLFLWAILQNRKELAEIAWEQCRDNIAAALAASKILKILAEEEEGDESDEMKKLADHYEHRAIGVFTECYGRDELRAQKLLTRLSKSWGRTTCLRLALEADNKIFVAQTGVQAFLTTIWWGELTVDTKLWRVLLCMLFFPLIYTGLVTFRRDEEIQKEIQRNKEIDGLETMAFGHPETKLSTNFRRRQEQVILVPLSFIRRFKNFFTSPVVTFYWNVVSYFGFLWLFAYVLMMDFQVSPSWTEILLYVWLASLLFEEIRQLFHDPDGFGVQKKAHMYFNDTWNKVDMLSIFIFIAGLACRLTTTAFYDGRIILCFGFIIFCLRLMAIFAVSKTLGPKIIIVKRMMKDIFFFLFLLGVWVVAYGVAMQSILIHNETQLNWIFRGAVYEPYLTIFGNIPSRIDSVKFDNSTCSLNGDDPLMPKCPVLNADGTPAFPDWLTIVLLCVYLLFANILLLNLLIAMFNYTFQEVQDHTDNIWKFQRYQLIEEYHSRPSAPPPFIIFSHIFFFIRRIILRRPSQRHKMFHTELSAMEEAELLSWETFMKENYLATQKQERNQSTEYKIHDTAEKVGVVVDLLEGEHNRESASLVKRLAKLEEQVSQSTKALQWIMNALKSNSLETKEDATFLSSLSRGTEAERLNLDEETEKEKPQCHVNATHLPYPGTSITRFPVPEEYVPWEIDHFFSCQLQVSFKYELVHFGILQPGETLPERLKEVVGKKLQEKIESMLHCGIKVYQGYVDDCRNTDNAWVETTAINIHFNKSDSTLDDLIGMTSFRDSSSGLLVEWEDVSDRTALCAYQKDILRMVAELHNVQL</sequence>
<dbReference type="Pfam" id="PF18139">
    <property type="entry name" value="LSDAT_euk"/>
    <property type="match status" value="1"/>
</dbReference>
<name>A0A8J7THG2_ATRSP</name>
<protein>
    <submittedName>
        <fullName evidence="14">TRPM2 protein</fullName>
    </submittedName>
</protein>
<feature type="domain" description="TRPM-like" evidence="13">
    <location>
        <begin position="897"/>
        <end position="1160"/>
    </location>
</feature>
<dbReference type="InterPro" id="IPR057366">
    <property type="entry name" value="TRPM-like"/>
</dbReference>
<dbReference type="InterPro" id="IPR041491">
    <property type="entry name" value="TRPM_SLOG"/>
</dbReference>
<evidence type="ECO:0000256" key="3">
    <source>
        <dbReference type="ARBA" id="ARBA00022692"/>
    </source>
</evidence>
<feature type="domain" description="Ion transport" evidence="10">
    <location>
        <begin position="1266"/>
        <end position="1524"/>
    </location>
</feature>
<evidence type="ECO:0000256" key="4">
    <source>
        <dbReference type="ARBA" id="ARBA00022989"/>
    </source>
</evidence>
<proteinExistence type="predicted"/>
<dbReference type="PANTHER" id="PTHR13800">
    <property type="entry name" value="TRANSIENT RECEPTOR POTENTIAL CATION CHANNEL, SUBFAMILY M, MEMBER 6"/>
    <property type="match status" value="1"/>
</dbReference>
<evidence type="ECO:0000313" key="14">
    <source>
        <dbReference type="EMBL" id="MBN3323689.1"/>
    </source>
</evidence>
<evidence type="ECO:0000256" key="6">
    <source>
        <dbReference type="ARBA" id="ARBA00023136"/>
    </source>
</evidence>
<organism evidence="14 15">
    <name type="scientific">Atractosteus spatula</name>
    <name type="common">Alligator gar</name>
    <name type="synonym">Lepisosteus spatula</name>
    <dbReference type="NCBI Taxonomy" id="7917"/>
    <lineage>
        <taxon>Eukaryota</taxon>
        <taxon>Metazoa</taxon>
        <taxon>Chordata</taxon>
        <taxon>Craniata</taxon>
        <taxon>Vertebrata</taxon>
        <taxon>Euteleostomi</taxon>
        <taxon>Actinopterygii</taxon>
        <taxon>Neopterygii</taxon>
        <taxon>Holostei</taxon>
        <taxon>Semionotiformes</taxon>
        <taxon>Lepisosteidae</taxon>
        <taxon>Atractosteus</taxon>
    </lineage>
</organism>
<evidence type="ECO:0000259" key="10">
    <source>
        <dbReference type="Pfam" id="PF00520"/>
    </source>
</evidence>
<comment type="subcellular location">
    <subcellularLocation>
        <location evidence="1">Membrane</location>
        <topology evidence="1">Multi-pass membrane protein</topology>
    </subcellularLocation>
</comment>
<feature type="domain" description="Origin recognition complex subunit 2 RecA-like" evidence="11">
    <location>
        <begin position="278"/>
        <end position="442"/>
    </location>
</feature>
<keyword evidence="5" id="KW-0406">Ion transport</keyword>
<dbReference type="Pfam" id="PF00520">
    <property type="entry name" value="Ion_trans"/>
    <property type="match status" value="1"/>
</dbReference>
<dbReference type="InterPro" id="IPR005821">
    <property type="entry name" value="Ion_trans_dom"/>
</dbReference>
<feature type="non-terminal residue" evidence="14">
    <location>
        <position position="1864"/>
    </location>
</feature>
<evidence type="ECO:0000259" key="12">
    <source>
        <dbReference type="Pfam" id="PF18139"/>
    </source>
</evidence>
<dbReference type="Gene3D" id="3.90.79.10">
    <property type="entry name" value="Nucleoside Triphosphate Pyrophosphohydrolase"/>
    <property type="match status" value="1"/>
</dbReference>
<keyword evidence="2" id="KW-0813">Transport</keyword>
<keyword evidence="6 9" id="KW-0472">Membrane</keyword>
<evidence type="ECO:0000259" key="11">
    <source>
        <dbReference type="Pfam" id="PF04084"/>
    </source>
</evidence>
<dbReference type="GO" id="GO:0099604">
    <property type="term" value="F:ligand-gated calcium channel activity"/>
    <property type="evidence" value="ECO:0007669"/>
    <property type="project" value="TreeGrafter"/>
</dbReference>
<feature type="domain" description="TRPM SLOG" evidence="12">
    <location>
        <begin position="544"/>
        <end position="793"/>
    </location>
</feature>